<dbReference type="GO" id="GO:0030638">
    <property type="term" value="P:polyketide metabolic process"/>
    <property type="evidence" value="ECO:0007669"/>
    <property type="project" value="InterPro"/>
</dbReference>
<dbReference type="AlphaFoldDB" id="A0A0P1EX07"/>
<evidence type="ECO:0000313" key="1">
    <source>
        <dbReference type="EMBL" id="CUH47175.1"/>
    </source>
</evidence>
<dbReference type="PANTHER" id="PTHR38436:SF1">
    <property type="entry name" value="ESTER CYCLASE"/>
    <property type="match status" value="1"/>
</dbReference>
<dbReference type="SUPFAM" id="SSF54427">
    <property type="entry name" value="NTF2-like"/>
    <property type="match status" value="2"/>
</dbReference>
<gene>
    <name evidence="1" type="ORF">RUA4292_01343</name>
</gene>
<organism evidence="1 2">
    <name type="scientific">Ruegeria atlantica</name>
    <dbReference type="NCBI Taxonomy" id="81569"/>
    <lineage>
        <taxon>Bacteria</taxon>
        <taxon>Pseudomonadati</taxon>
        <taxon>Pseudomonadota</taxon>
        <taxon>Alphaproteobacteria</taxon>
        <taxon>Rhodobacterales</taxon>
        <taxon>Roseobacteraceae</taxon>
        <taxon>Ruegeria</taxon>
    </lineage>
</organism>
<dbReference type="Pfam" id="PF07366">
    <property type="entry name" value="SnoaL"/>
    <property type="match status" value="2"/>
</dbReference>
<accession>A0A0P1EX07</accession>
<dbReference type="Proteomes" id="UP000050783">
    <property type="component" value="Unassembled WGS sequence"/>
</dbReference>
<dbReference type="GeneID" id="69258314"/>
<dbReference type="RefSeq" id="WP_233493374.1">
    <property type="nucleotide sequence ID" value="NZ_CYPU01000022.1"/>
</dbReference>
<dbReference type="InterPro" id="IPR009959">
    <property type="entry name" value="Cyclase_SnoaL-like"/>
</dbReference>
<name>A0A0P1EX07_9RHOB</name>
<sequence length="315" mass="35337">MGPVLDLVKDMELALGQSETDLSPWFREDFIWDGNAGCGRKTGLREFEQGWYLPFRDAFGDRRFDTTIWLEDGDWAACVGTCHATHAGDFMGIPATGRPLEVRYIDFWQIKEGRIAYNKVNVDLAGVAAQLGWDVFDGKGWDRLDPPVTRLWRGKHGQGAAANPLEVVQSMEAALQRSDVDVSEFFHEDFIWDANYGCGLKHGLAEFESGWYEPFRAHFGNRDFVSPHFMQTGDWAACFGACFATLERDFMGIKATGQKIRIPYIDFWRIEGTKIAENIVRVDFPSIVEQLGGDVFGGKGWGSEMPVDLSAKPAA</sequence>
<proteinExistence type="predicted"/>
<evidence type="ECO:0000313" key="2">
    <source>
        <dbReference type="Proteomes" id="UP000050783"/>
    </source>
</evidence>
<protein>
    <submittedName>
        <fullName evidence="1">Putative ester cyclase</fullName>
    </submittedName>
</protein>
<dbReference type="PANTHER" id="PTHR38436">
    <property type="entry name" value="POLYKETIDE CYCLASE SNOAL-LIKE DOMAIN"/>
    <property type="match status" value="1"/>
</dbReference>
<reference evidence="1 2" key="1">
    <citation type="submission" date="2015-09" db="EMBL/GenBank/DDBJ databases">
        <authorList>
            <consortium name="Swine Surveillance"/>
        </authorList>
    </citation>
    <scope>NUCLEOTIDE SEQUENCE [LARGE SCALE GENOMIC DNA]</scope>
    <source>
        <strain evidence="1 2">CECT 4292</strain>
    </source>
</reference>
<dbReference type="EMBL" id="CYPU01000022">
    <property type="protein sequence ID" value="CUH47175.1"/>
    <property type="molecule type" value="Genomic_DNA"/>
</dbReference>
<dbReference type="InterPro" id="IPR032710">
    <property type="entry name" value="NTF2-like_dom_sf"/>
</dbReference>
<dbReference type="Gene3D" id="3.10.450.50">
    <property type="match status" value="2"/>
</dbReference>